<feature type="compositionally biased region" description="Basic and acidic residues" evidence="1">
    <location>
        <begin position="142"/>
        <end position="158"/>
    </location>
</feature>
<dbReference type="EMBL" id="JABFAF010000009">
    <property type="protein sequence ID" value="MBA0866670.1"/>
    <property type="molecule type" value="Genomic_DNA"/>
</dbReference>
<protein>
    <submittedName>
        <fullName evidence="2">Uncharacterized protein</fullName>
    </submittedName>
</protein>
<accession>A0A7J9M6T7</accession>
<evidence type="ECO:0000313" key="3">
    <source>
        <dbReference type="Proteomes" id="UP000593576"/>
    </source>
</evidence>
<feature type="compositionally biased region" description="Acidic residues" evidence="1">
    <location>
        <begin position="159"/>
        <end position="178"/>
    </location>
</feature>
<evidence type="ECO:0000313" key="2">
    <source>
        <dbReference type="EMBL" id="MBA0866670.1"/>
    </source>
</evidence>
<sequence length="178" mass="20060">MGVVATTISTFLSEQPLYILIGDKAELCRTIEVAQRYLATVRSTLRSLSTALHYAPPKYPDSKPLTDTNASINAHINADVSGFCNIVRLFIEVSQTPIMSFYRGGSSSQPPSHEMEHTRWEAKITLHSSTEKDDGDEDNDRDGDKYRGRDKDKDKGRDEDEYEGQGEDEEDEDDDHDQ</sequence>
<comment type="caution">
    <text evidence="2">The sequence shown here is derived from an EMBL/GenBank/DDBJ whole genome shotgun (WGS) entry which is preliminary data.</text>
</comment>
<dbReference type="AlphaFoldDB" id="A0A7J9M6T7"/>
<feature type="region of interest" description="Disordered" evidence="1">
    <location>
        <begin position="122"/>
        <end position="178"/>
    </location>
</feature>
<keyword evidence="3" id="KW-1185">Reference proteome</keyword>
<organism evidence="2 3">
    <name type="scientific">Gossypium schwendimanii</name>
    <name type="common">Cotton</name>
    <dbReference type="NCBI Taxonomy" id="34291"/>
    <lineage>
        <taxon>Eukaryota</taxon>
        <taxon>Viridiplantae</taxon>
        <taxon>Streptophyta</taxon>
        <taxon>Embryophyta</taxon>
        <taxon>Tracheophyta</taxon>
        <taxon>Spermatophyta</taxon>
        <taxon>Magnoliopsida</taxon>
        <taxon>eudicotyledons</taxon>
        <taxon>Gunneridae</taxon>
        <taxon>Pentapetalae</taxon>
        <taxon>rosids</taxon>
        <taxon>malvids</taxon>
        <taxon>Malvales</taxon>
        <taxon>Malvaceae</taxon>
        <taxon>Malvoideae</taxon>
        <taxon>Gossypium</taxon>
    </lineage>
</organism>
<reference evidence="2 3" key="1">
    <citation type="journal article" date="2019" name="Genome Biol. Evol.">
        <title>Insights into the evolution of the New World diploid cottons (Gossypium, subgenus Houzingenia) based on genome sequencing.</title>
        <authorList>
            <person name="Grover C.E."/>
            <person name="Arick M.A. 2nd"/>
            <person name="Thrash A."/>
            <person name="Conover J.L."/>
            <person name="Sanders W.S."/>
            <person name="Peterson D.G."/>
            <person name="Frelichowski J.E."/>
            <person name="Scheffler J.A."/>
            <person name="Scheffler B.E."/>
            <person name="Wendel J.F."/>
        </authorList>
    </citation>
    <scope>NUCLEOTIDE SEQUENCE [LARGE SCALE GENOMIC DNA]</scope>
    <source>
        <strain evidence="2">1</strain>
        <tissue evidence="2">Leaf</tissue>
    </source>
</reference>
<proteinExistence type="predicted"/>
<feature type="compositionally biased region" description="Basic and acidic residues" evidence="1">
    <location>
        <begin position="122"/>
        <end position="132"/>
    </location>
</feature>
<evidence type="ECO:0000256" key="1">
    <source>
        <dbReference type="SAM" id="MobiDB-lite"/>
    </source>
</evidence>
<dbReference type="Proteomes" id="UP000593576">
    <property type="component" value="Unassembled WGS sequence"/>
</dbReference>
<gene>
    <name evidence="2" type="ORF">Goshw_023336</name>
</gene>
<name>A0A7J9M6T7_GOSSC</name>